<dbReference type="AlphaFoldDB" id="A0A7T0KEF0"/>
<feature type="transmembrane region" description="Helical" evidence="6">
    <location>
        <begin position="149"/>
        <end position="170"/>
    </location>
</feature>
<evidence type="ECO:0000256" key="4">
    <source>
        <dbReference type="ARBA" id="ARBA00022989"/>
    </source>
</evidence>
<comment type="subcellular location">
    <subcellularLocation>
        <location evidence="1">Cell membrane</location>
        <topology evidence="1">Multi-pass membrane protein</topology>
    </subcellularLocation>
</comment>
<evidence type="ECO:0000256" key="2">
    <source>
        <dbReference type="ARBA" id="ARBA00022475"/>
    </source>
</evidence>
<accession>A0A7T0KEF0</accession>
<keyword evidence="4 6" id="KW-1133">Transmembrane helix</keyword>
<feature type="transmembrane region" description="Helical" evidence="6">
    <location>
        <begin position="44"/>
        <end position="67"/>
    </location>
</feature>
<dbReference type="RefSeq" id="WP_165010582.1">
    <property type="nucleotide sequence ID" value="NZ_CP064954.1"/>
</dbReference>
<proteinExistence type="predicted"/>
<dbReference type="Proteomes" id="UP000594681">
    <property type="component" value="Chromosome"/>
</dbReference>
<dbReference type="PANTHER" id="PTHR39087:SF2">
    <property type="entry name" value="UPF0104 MEMBRANE PROTEIN MJ1595"/>
    <property type="match status" value="1"/>
</dbReference>
<protein>
    <submittedName>
        <fullName evidence="7">UPF0104 family protein</fullName>
    </submittedName>
</protein>
<feature type="transmembrane region" description="Helical" evidence="6">
    <location>
        <begin position="117"/>
        <end position="143"/>
    </location>
</feature>
<sequence length="335" mass="36646">MEKRKLLSWCISLGILAALGWFFREELDFLQEGLRRLRHAELGPVLLVTVFSFGGVAAMSQVMRLLLAAGDNRVPLRETFAISMASNAWSTTLPAGPAFAAVLTFQVQRRWGASVALCSYFLFISALVSSMWLALIGIAGVFFLKVDMALGSLLATVALMMVAMAVIFWMTEHPAEVSRWLGRRSFRGARRLAAEMQHFHGIHLSRWAFSRVATWSLLHRLLDLLALWASVWAVTGQPPLFHAAENHTTIAGVALAYLTAKLAGSAQVTPAGLGTVEAAIITPLVATGLTAVDATSAAVIYRLISFALVTIIGWIIYFAHYARQGLTYQALNRKD</sequence>
<reference evidence="7 8" key="1">
    <citation type="submission" date="2020-11" db="EMBL/GenBank/DDBJ databases">
        <title>Corynebacterium sp. ZJ-599.</title>
        <authorList>
            <person name="Zhou J."/>
        </authorList>
    </citation>
    <scope>NUCLEOTIDE SEQUENCE [LARGE SCALE GENOMIC DNA]</scope>
    <source>
        <strain evidence="7 8">ZJ-599</strain>
    </source>
</reference>
<dbReference type="EMBL" id="CP064954">
    <property type="protein sequence ID" value="QPK79004.1"/>
    <property type="molecule type" value="Genomic_DNA"/>
</dbReference>
<dbReference type="GO" id="GO:0005886">
    <property type="term" value="C:plasma membrane"/>
    <property type="evidence" value="ECO:0007669"/>
    <property type="project" value="UniProtKB-SubCell"/>
</dbReference>
<dbReference type="KEGG" id="cliz:G7Y31_10960"/>
<keyword evidence="5 6" id="KW-0472">Membrane</keyword>
<feature type="transmembrane region" description="Helical" evidence="6">
    <location>
        <begin position="87"/>
        <end position="105"/>
    </location>
</feature>
<evidence type="ECO:0000256" key="3">
    <source>
        <dbReference type="ARBA" id="ARBA00022692"/>
    </source>
</evidence>
<keyword evidence="8" id="KW-1185">Reference proteome</keyword>
<dbReference type="PANTHER" id="PTHR39087">
    <property type="entry name" value="UPF0104 MEMBRANE PROTEIN MJ1595"/>
    <property type="match status" value="1"/>
</dbReference>
<feature type="transmembrane region" description="Helical" evidence="6">
    <location>
        <begin position="299"/>
        <end position="319"/>
    </location>
</feature>
<dbReference type="Pfam" id="PF03706">
    <property type="entry name" value="LPG_synthase_TM"/>
    <property type="match status" value="1"/>
</dbReference>
<dbReference type="InterPro" id="IPR022791">
    <property type="entry name" value="L-PG_synthase/AglD"/>
</dbReference>
<feature type="transmembrane region" description="Helical" evidence="6">
    <location>
        <begin position="6"/>
        <end position="23"/>
    </location>
</feature>
<keyword evidence="3 6" id="KW-0812">Transmembrane</keyword>
<evidence type="ECO:0000313" key="7">
    <source>
        <dbReference type="EMBL" id="QPK79004.1"/>
    </source>
</evidence>
<keyword evidence="2" id="KW-1003">Cell membrane</keyword>
<evidence type="ECO:0000313" key="8">
    <source>
        <dbReference type="Proteomes" id="UP000594681"/>
    </source>
</evidence>
<organism evidence="7 8">
    <name type="scientific">Corynebacterium lizhenjunii</name>
    <dbReference type="NCBI Taxonomy" id="2709394"/>
    <lineage>
        <taxon>Bacteria</taxon>
        <taxon>Bacillati</taxon>
        <taxon>Actinomycetota</taxon>
        <taxon>Actinomycetes</taxon>
        <taxon>Mycobacteriales</taxon>
        <taxon>Corynebacteriaceae</taxon>
        <taxon>Corynebacterium</taxon>
    </lineage>
</organism>
<evidence type="ECO:0000256" key="1">
    <source>
        <dbReference type="ARBA" id="ARBA00004651"/>
    </source>
</evidence>
<evidence type="ECO:0000256" key="6">
    <source>
        <dbReference type="SAM" id="Phobius"/>
    </source>
</evidence>
<gene>
    <name evidence="7" type="ORF">G7Y31_10960</name>
</gene>
<evidence type="ECO:0000256" key="5">
    <source>
        <dbReference type="ARBA" id="ARBA00023136"/>
    </source>
</evidence>
<name>A0A7T0KEF0_9CORY</name>